<protein>
    <submittedName>
        <fullName evidence="2">Uncharacterized protein</fullName>
    </submittedName>
</protein>
<feature type="region of interest" description="Disordered" evidence="1">
    <location>
        <begin position="1"/>
        <end position="25"/>
    </location>
</feature>
<evidence type="ECO:0000313" key="2">
    <source>
        <dbReference type="EMBL" id="TDO38544.1"/>
    </source>
</evidence>
<dbReference type="Proteomes" id="UP000294901">
    <property type="component" value="Unassembled WGS sequence"/>
</dbReference>
<proteinExistence type="predicted"/>
<comment type="caution">
    <text evidence="2">The sequence shown here is derived from an EMBL/GenBank/DDBJ whole genome shotgun (WGS) entry which is preliminary data.</text>
</comment>
<organism evidence="2 3">
    <name type="scientific">Paractinoplanes brasiliensis</name>
    <dbReference type="NCBI Taxonomy" id="52695"/>
    <lineage>
        <taxon>Bacteria</taxon>
        <taxon>Bacillati</taxon>
        <taxon>Actinomycetota</taxon>
        <taxon>Actinomycetes</taxon>
        <taxon>Micromonosporales</taxon>
        <taxon>Micromonosporaceae</taxon>
        <taxon>Paractinoplanes</taxon>
    </lineage>
</organism>
<dbReference type="EMBL" id="SNWR01000001">
    <property type="protein sequence ID" value="TDO38544.1"/>
    <property type="molecule type" value="Genomic_DNA"/>
</dbReference>
<evidence type="ECO:0000313" key="3">
    <source>
        <dbReference type="Proteomes" id="UP000294901"/>
    </source>
</evidence>
<dbReference type="AlphaFoldDB" id="A0A4R6JPZ5"/>
<dbReference type="InterPro" id="IPR045596">
    <property type="entry name" value="DUF6459"/>
</dbReference>
<feature type="region of interest" description="Disordered" evidence="1">
    <location>
        <begin position="41"/>
        <end position="66"/>
    </location>
</feature>
<name>A0A4R6JPZ5_9ACTN</name>
<dbReference type="RefSeq" id="WP_133872998.1">
    <property type="nucleotide sequence ID" value="NZ_BOMD01000019.1"/>
</dbReference>
<keyword evidence="3" id="KW-1185">Reference proteome</keyword>
<evidence type="ECO:0000256" key="1">
    <source>
        <dbReference type="SAM" id="MobiDB-lite"/>
    </source>
</evidence>
<reference evidence="2 3" key="1">
    <citation type="submission" date="2019-03" db="EMBL/GenBank/DDBJ databases">
        <title>Sequencing the genomes of 1000 actinobacteria strains.</title>
        <authorList>
            <person name="Klenk H.-P."/>
        </authorList>
    </citation>
    <scope>NUCLEOTIDE SEQUENCE [LARGE SCALE GENOMIC DNA]</scope>
    <source>
        <strain evidence="2 3">DSM 43805</strain>
    </source>
</reference>
<gene>
    <name evidence="2" type="ORF">C8E87_2202</name>
</gene>
<sequence length="185" mass="20446">MLGTLEGPRTVITLRPTPRCEPPFDDELEPTVWATAQQLALDWPSTRKPGEKREEQPALPQRSPIAGASADAKLAVRRFVRACVEVFNGHRPAAHLRRLARPMEASAVVAQGMAAAHRVADVRRGHRRKPSRVAPVAVIHVRLCEPRPGAVEAAVALLTGERTWALALRLELHEDAWRATLLRLI</sequence>
<dbReference type="Pfam" id="PF20060">
    <property type="entry name" value="DUF6459"/>
    <property type="match status" value="1"/>
</dbReference>
<accession>A0A4R6JPZ5</accession>
<dbReference type="OrthoDB" id="3483459at2"/>